<accession>A0A319BNG0</accession>
<comment type="subunit">
    <text evidence="3">Homodimer.</text>
</comment>
<keyword evidence="6" id="KW-1185">Reference proteome</keyword>
<evidence type="ECO:0000256" key="1">
    <source>
        <dbReference type="ARBA" id="ARBA00022801"/>
    </source>
</evidence>
<dbReference type="AlphaFoldDB" id="A0A319BNG0"/>
<dbReference type="InterPro" id="IPR029058">
    <property type="entry name" value="AB_hydrolase_fold"/>
</dbReference>
<dbReference type="GO" id="GO:0004061">
    <property type="term" value="F:arylformamidase activity"/>
    <property type="evidence" value="ECO:0007669"/>
    <property type="project" value="UniProtKB-UniRule"/>
</dbReference>
<comment type="similarity">
    <text evidence="3">Belongs to the kynurenine formamidase family.</text>
</comment>
<evidence type="ECO:0000313" key="6">
    <source>
        <dbReference type="Proteomes" id="UP000248405"/>
    </source>
</evidence>
<comment type="domain">
    <text evidence="3">The main chain amide nitrogen atoms of the second glycine and its adjacent residue in the HGGXW motif define the oxyanion hole, and stabilize the oxyanion that forms during the nucleophilic attack by the catalytic serine during substrate cleavage.</text>
</comment>
<dbReference type="EMBL" id="KZ821641">
    <property type="protein sequence ID" value="PYH64748.1"/>
    <property type="molecule type" value="Genomic_DNA"/>
</dbReference>
<keyword evidence="1 3" id="KW-0378">Hydrolase</keyword>
<feature type="active site" evidence="3">
    <location>
        <position position="251"/>
    </location>
</feature>
<name>A0A319BNG0_ASPVC</name>
<feature type="region of interest" description="Disordered" evidence="4">
    <location>
        <begin position="1"/>
        <end position="22"/>
    </location>
</feature>
<dbReference type="UniPathway" id="UPA00333">
    <property type="reaction ID" value="UER00454"/>
</dbReference>
<protein>
    <recommendedName>
        <fullName evidence="3">Kynurenine formamidase</fullName>
        <shortName evidence="3">KFA</shortName>
        <shortName evidence="3">KFase</shortName>
        <ecNumber evidence="3">3.5.1.9</ecNumber>
    </recommendedName>
    <alternativeName>
        <fullName evidence="3">Arylformamidase</fullName>
    </alternativeName>
    <alternativeName>
        <fullName evidence="3">N-formylkynurenine formamidase</fullName>
        <shortName evidence="3">FKF</shortName>
    </alternativeName>
</protein>
<evidence type="ECO:0000313" key="5">
    <source>
        <dbReference type="EMBL" id="PYH64748.1"/>
    </source>
</evidence>
<evidence type="ECO:0000256" key="3">
    <source>
        <dbReference type="HAMAP-Rule" id="MF_03014"/>
    </source>
</evidence>
<dbReference type="RefSeq" id="XP_025558542.1">
    <property type="nucleotide sequence ID" value="XM_025705242.1"/>
</dbReference>
<comment type="pathway">
    <text evidence="3">Amino-acid degradation; L-tryptophan degradation via kynurenine pathway; L-kynurenine from L-tryptophan: step 2/2.</text>
</comment>
<dbReference type="InterPro" id="IPR027519">
    <property type="entry name" value="KFase_ver/fungi-typ"/>
</dbReference>
<dbReference type="OrthoDB" id="420264at2759"/>
<comment type="function">
    <text evidence="3">Catalyzes the hydrolysis of N-formyl-L-kynurenine to L-kynurenine, the second step in the kynurenine pathway of tryptophan degradation. Kynurenine may be further oxidized to nicotinic acid, NAD(H) and NADP(H). Required for elimination of toxic metabolites.</text>
</comment>
<keyword evidence="2 3" id="KW-0823">Tryptophan catabolism</keyword>
<reference evidence="5" key="1">
    <citation type="submission" date="2016-12" db="EMBL/GenBank/DDBJ databases">
        <title>The genomes of Aspergillus section Nigri reveals drivers in fungal speciation.</title>
        <authorList>
            <consortium name="DOE Joint Genome Institute"/>
            <person name="Vesth T.C."/>
            <person name="Nybo J."/>
            <person name="Theobald S."/>
            <person name="Brandl J."/>
            <person name="Frisvad J.C."/>
            <person name="Nielsen K.F."/>
            <person name="Lyhne E.K."/>
            <person name="Kogle M.E."/>
            <person name="Kuo A."/>
            <person name="Riley R."/>
            <person name="Clum A."/>
            <person name="Nolan M."/>
            <person name="Lipzen A."/>
            <person name="Salamov A."/>
            <person name="Henrissat B."/>
            <person name="Wiebenga A."/>
            <person name="De Vries R.P."/>
            <person name="Grigoriev I.V."/>
            <person name="Mortensen U.H."/>
            <person name="Andersen M.R."/>
            <person name="Baker S.E."/>
        </authorList>
    </citation>
    <scope>NUCLEOTIDE SEQUENCE [LARGE SCALE GENOMIC DNA]</scope>
    <source>
        <strain evidence="5">CBS 113365</strain>
    </source>
</reference>
<dbReference type="GeneID" id="37209834"/>
<evidence type="ECO:0000256" key="4">
    <source>
        <dbReference type="SAM" id="MobiDB-lite"/>
    </source>
</evidence>
<dbReference type="InterPro" id="IPR050300">
    <property type="entry name" value="GDXG_lipolytic_enzyme"/>
</dbReference>
<dbReference type="HAMAP" id="MF_03014">
    <property type="entry name" value="KFase"/>
    <property type="match status" value="1"/>
</dbReference>
<dbReference type="SUPFAM" id="SSF53474">
    <property type="entry name" value="alpha/beta-Hydrolases"/>
    <property type="match status" value="1"/>
</dbReference>
<dbReference type="GO" id="GO:0034354">
    <property type="term" value="P:'de novo' NAD+ biosynthetic process from L-tryptophan"/>
    <property type="evidence" value="ECO:0007669"/>
    <property type="project" value="UniProtKB-UniRule"/>
</dbReference>
<dbReference type="PANTHER" id="PTHR48081:SF33">
    <property type="entry name" value="KYNURENINE FORMAMIDASE"/>
    <property type="match status" value="1"/>
</dbReference>
<gene>
    <name evidence="5" type="ORF">BO88DRAFT_396406</name>
</gene>
<comment type="catalytic activity">
    <reaction evidence="3">
        <text>N-formyl-L-kynurenine + H2O = L-kynurenine + formate + H(+)</text>
        <dbReference type="Rhea" id="RHEA:13009"/>
        <dbReference type="ChEBI" id="CHEBI:15377"/>
        <dbReference type="ChEBI" id="CHEBI:15378"/>
        <dbReference type="ChEBI" id="CHEBI:15740"/>
        <dbReference type="ChEBI" id="CHEBI:57959"/>
        <dbReference type="ChEBI" id="CHEBI:58629"/>
        <dbReference type="EC" id="3.5.1.9"/>
    </reaction>
</comment>
<dbReference type="EC" id="3.5.1.9" evidence="3"/>
<organism evidence="5 6">
    <name type="scientific">Aspergillus vadensis (strain CBS 113365 / IMI 142717 / IBT 24658)</name>
    <dbReference type="NCBI Taxonomy" id="1448311"/>
    <lineage>
        <taxon>Eukaryota</taxon>
        <taxon>Fungi</taxon>
        <taxon>Dikarya</taxon>
        <taxon>Ascomycota</taxon>
        <taxon>Pezizomycotina</taxon>
        <taxon>Eurotiomycetes</taxon>
        <taxon>Eurotiomycetidae</taxon>
        <taxon>Eurotiales</taxon>
        <taxon>Aspergillaceae</taxon>
        <taxon>Aspergillus</taxon>
        <taxon>Aspergillus subgen. Circumdati</taxon>
    </lineage>
</organism>
<feature type="active site" evidence="3">
    <location>
        <position position="291"/>
    </location>
</feature>
<dbReference type="PANTHER" id="PTHR48081">
    <property type="entry name" value="AB HYDROLASE SUPERFAMILY PROTEIN C4A8.06C"/>
    <property type="match status" value="1"/>
</dbReference>
<proteinExistence type="inferred from homology"/>
<dbReference type="GO" id="GO:0019441">
    <property type="term" value="P:L-tryptophan catabolic process to kynurenine"/>
    <property type="evidence" value="ECO:0007669"/>
    <property type="project" value="UniProtKB-UniRule"/>
</dbReference>
<feature type="active site" description="Nucleophile" evidence="3">
    <location>
        <position position="147"/>
    </location>
</feature>
<dbReference type="Gene3D" id="3.40.50.1820">
    <property type="entry name" value="alpha/beta hydrolase"/>
    <property type="match status" value="1"/>
</dbReference>
<sequence length="326" mass="35383">MGQTHPSKPATPSPSIETFPYGTDHSLQTVTVATLNNDNKEGYWVILIHGGAWRDPTQTATNYLTPALSTLTSNPSYTNNTSHLKGIASISYRLSPHPSHPQDPQTTEPTHLRAAKHPDHISDVQSALSFLQGKYNIGRNYILVGHSCGATLAFQSVMGRFRDLLKGEEILPPPVGIVGMAGIYDLRLLRDTHRSVSAYQVFSEGAFGADEAVWDEVSPALGRGEEGVCGGWSGIGDGDRLVAVLAYSGGDSLVDPGQREVMRKALEEEWVGGGRGSEERVVEMLDIEGDHNDAWEKGEDLARAISFAIEKVRVHYVPSVSVPDRN</sequence>
<evidence type="ECO:0000256" key="2">
    <source>
        <dbReference type="ARBA" id="ARBA00023079"/>
    </source>
</evidence>
<dbReference type="Proteomes" id="UP000248405">
    <property type="component" value="Unassembled WGS sequence"/>
</dbReference>
<feature type="short sequence motif" description="HGGXW" evidence="3">
    <location>
        <begin position="49"/>
        <end position="53"/>
    </location>
</feature>